<keyword evidence="2" id="KW-0732">Signal</keyword>
<evidence type="ECO:0008006" key="5">
    <source>
        <dbReference type="Google" id="ProtNLM"/>
    </source>
</evidence>
<reference evidence="3 4" key="1">
    <citation type="submission" date="2024-11" db="EMBL/GenBank/DDBJ databases">
        <title>Chromosome-level genome assembly of Eucalyptus globulus Labill. provides insights into its genome evolution.</title>
        <authorList>
            <person name="Li X."/>
        </authorList>
    </citation>
    <scope>NUCLEOTIDE SEQUENCE [LARGE SCALE GENOMIC DNA]</scope>
    <source>
        <strain evidence="3">CL2024</strain>
        <tissue evidence="3">Fresh tender leaves</tissue>
    </source>
</reference>
<accession>A0ABD3K5K8</accession>
<dbReference type="PANTHER" id="PTHR33090">
    <property type="entry name" value="DUF3774 DOMAIN PROTEIN-RELATED"/>
    <property type="match status" value="1"/>
</dbReference>
<evidence type="ECO:0000313" key="3">
    <source>
        <dbReference type="EMBL" id="KAL3733679.1"/>
    </source>
</evidence>
<dbReference type="AlphaFoldDB" id="A0ABD3K5K8"/>
<organism evidence="3 4">
    <name type="scientific">Eucalyptus globulus</name>
    <name type="common">Tasmanian blue gum</name>
    <dbReference type="NCBI Taxonomy" id="34317"/>
    <lineage>
        <taxon>Eukaryota</taxon>
        <taxon>Viridiplantae</taxon>
        <taxon>Streptophyta</taxon>
        <taxon>Embryophyta</taxon>
        <taxon>Tracheophyta</taxon>
        <taxon>Spermatophyta</taxon>
        <taxon>Magnoliopsida</taxon>
        <taxon>eudicotyledons</taxon>
        <taxon>Gunneridae</taxon>
        <taxon>Pentapetalae</taxon>
        <taxon>rosids</taxon>
        <taxon>malvids</taxon>
        <taxon>Myrtales</taxon>
        <taxon>Myrtaceae</taxon>
        <taxon>Myrtoideae</taxon>
        <taxon>Eucalypteae</taxon>
        <taxon>Eucalyptus</taxon>
    </lineage>
</organism>
<name>A0ABD3K5K8_EUCGL</name>
<dbReference type="InterPro" id="IPR022251">
    <property type="entry name" value="DUF3774_wound-induced"/>
</dbReference>
<feature type="compositionally biased region" description="Low complexity" evidence="1">
    <location>
        <begin position="52"/>
        <end position="68"/>
    </location>
</feature>
<evidence type="ECO:0000256" key="2">
    <source>
        <dbReference type="SAM" id="SignalP"/>
    </source>
</evidence>
<evidence type="ECO:0000256" key="1">
    <source>
        <dbReference type="SAM" id="MobiDB-lite"/>
    </source>
</evidence>
<evidence type="ECO:0000313" key="4">
    <source>
        <dbReference type="Proteomes" id="UP001634007"/>
    </source>
</evidence>
<gene>
    <name evidence="3" type="ORF">ACJRO7_023105</name>
</gene>
<dbReference type="Pfam" id="PF12609">
    <property type="entry name" value="DUF3774"/>
    <property type="match status" value="1"/>
</dbReference>
<keyword evidence="4" id="KW-1185">Reference proteome</keyword>
<sequence>MNAASRVWIVAACIGAVESLKDQGFCRWNYPLRSLEQRAKSNIRSLYEARKISSSSSSPSVAAAAEAPDAADKARRTEESLKKVMYLGCWGPNTVRF</sequence>
<feature type="region of interest" description="Disordered" evidence="1">
    <location>
        <begin position="52"/>
        <end position="74"/>
    </location>
</feature>
<protein>
    <recommendedName>
        <fullName evidence="5">Wound-responsive family protein</fullName>
    </recommendedName>
</protein>
<proteinExistence type="predicted"/>
<feature type="chain" id="PRO_5044872974" description="Wound-responsive family protein" evidence="2">
    <location>
        <begin position="20"/>
        <end position="97"/>
    </location>
</feature>
<dbReference type="EMBL" id="JBJKBG010000006">
    <property type="protein sequence ID" value="KAL3733679.1"/>
    <property type="molecule type" value="Genomic_DNA"/>
</dbReference>
<comment type="caution">
    <text evidence="3">The sequence shown here is derived from an EMBL/GenBank/DDBJ whole genome shotgun (WGS) entry which is preliminary data.</text>
</comment>
<dbReference type="Proteomes" id="UP001634007">
    <property type="component" value="Unassembled WGS sequence"/>
</dbReference>
<feature type="signal peptide" evidence="2">
    <location>
        <begin position="1"/>
        <end position="19"/>
    </location>
</feature>